<dbReference type="EMBL" id="CALTRL010005984">
    <property type="protein sequence ID" value="CAH7688463.1"/>
    <property type="molecule type" value="Genomic_DNA"/>
</dbReference>
<dbReference type="InterPro" id="IPR008927">
    <property type="entry name" value="6-PGluconate_DH-like_C_sf"/>
</dbReference>
<reference evidence="5" key="1">
    <citation type="submission" date="2022-06" db="EMBL/GenBank/DDBJ databases">
        <authorList>
            <consortium name="SYNGENTA / RWTH Aachen University"/>
        </authorList>
    </citation>
    <scope>NUCLEOTIDE SEQUENCE</scope>
</reference>
<dbReference type="Pfam" id="PF08546">
    <property type="entry name" value="ApbA_C"/>
    <property type="match status" value="1"/>
</dbReference>
<feature type="compositionally biased region" description="Acidic residues" evidence="1">
    <location>
        <begin position="376"/>
        <end position="387"/>
    </location>
</feature>
<comment type="caution">
    <text evidence="5">The sequence shown here is derived from an EMBL/GenBank/DDBJ whole genome shotgun (WGS) entry which is preliminary data.</text>
</comment>
<dbReference type="InterPro" id="IPR051402">
    <property type="entry name" value="KPR-Related"/>
</dbReference>
<dbReference type="GO" id="GO:0005737">
    <property type="term" value="C:cytoplasm"/>
    <property type="evidence" value="ECO:0007669"/>
    <property type="project" value="TreeGrafter"/>
</dbReference>
<feature type="region of interest" description="Disordered" evidence="1">
    <location>
        <begin position="349"/>
        <end position="399"/>
    </location>
</feature>
<dbReference type="Proteomes" id="UP001153365">
    <property type="component" value="Unassembled WGS sequence"/>
</dbReference>
<feature type="transmembrane region" description="Helical" evidence="2">
    <location>
        <begin position="12"/>
        <end position="31"/>
    </location>
</feature>
<dbReference type="Gene3D" id="3.40.50.720">
    <property type="entry name" value="NAD(P)-binding Rossmann-like Domain"/>
    <property type="match status" value="1"/>
</dbReference>
<evidence type="ECO:0000256" key="2">
    <source>
        <dbReference type="SAM" id="Phobius"/>
    </source>
</evidence>
<gene>
    <name evidence="5" type="ORF">PPACK8108_LOCUS23433</name>
</gene>
<feature type="domain" description="Ketopantoate reductase N-terminal" evidence="3">
    <location>
        <begin position="16"/>
        <end position="170"/>
    </location>
</feature>
<dbReference type="Pfam" id="PF02558">
    <property type="entry name" value="ApbA"/>
    <property type="match status" value="1"/>
</dbReference>
<dbReference type="AlphaFoldDB" id="A0AAV0BP83"/>
<dbReference type="InterPro" id="IPR013752">
    <property type="entry name" value="KPA_reductase"/>
</dbReference>
<proteinExistence type="predicted"/>
<dbReference type="Gene3D" id="1.10.1040.10">
    <property type="entry name" value="N-(1-d-carboxylethyl)-l-norvaline Dehydrogenase, domain 2"/>
    <property type="match status" value="1"/>
</dbReference>
<keyword evidence="6" id="KW-1185">Reference proteome</keyword>
<evidence type="ECO:0000313" key="6">
    <source>
        <dbReference type="Proteomes" id="UP001153365"/>
    </source>
</evidence>
<evidence type="ECO:0000259" key="4">
    <source>
        <dbReference type="Pfam" id="PF08546"/>
    </source>
</evidence>
<keyword evidence="2" id="KW-0472">Membrane</keyword>
<feature type="domain" description="Ketopantoate reductase C-terminal" evidence="4">
    <location>
        <begin position="265"/>
        <end position="440"/>
    </location>
</feature>
<dbReference type="InterPro" id="IPR013332">
    <property type="entry name" value="KPR_N"/>
</dbReference>
<keyword evidence="2" id="KW-0812">Transmembrane</keyword>
<accession>A0AAV0BP83</accession>
<dbReference type="SUPFAM" id="SSF48179">
    <property type="entry name" value="6-phosphogluconate dehydrogenase C-terminal domain-like"/>
    <property type="match status" value="1"/>
</dbReference>
<organism evidence="5 6">
    <name type="scientific">Phakopsora pachyrhizi</name>
    <name type="common">Asian soybean rust disease fungus</name>
    <dbReference type="NCBI Taxonomy" id="170000"/>
    <lineage>
        <taxon>Eukaryota</taxon>
        <taxon>Fungi</taxon>
        <taxon>Dikarya</taxon>
        <taxon>Basidiomycota</taxon>
        <taxon>Pucciniomycotina</taxon>
        <taxon>Pucciniomycetes</taxon>
        <taxon>Pucciniales</taxon>
        <taxon>Phakopsoraceae</taxon>
        <taxon>Phakopsora</taxon>
    </lineage>
</organism>
<keyword evidence="2" id="KW-1133">Transmembrane helix</keyword>
<evidence type="ECO:0000259" key="3">
    <source>
        <dbReference type="Pfam" id="PF02558"/>
    </source>
</evidence>
<dbReference type="PANTHER" id="PTHR21708:SF43">
    <property type="entry name" value="KETOPANTOATE REDUCTASE C-TERMINAL DOMAIN-CONTAINING PROTEIN"/>
    <property type="match status" value="1"/>
</dbReference>
<dbReference type="PANTHER" id="PTHR21708">
    <property type="entry name" value="PROBABLE 2-DEHYDROPANTOATE 2-REDUCTASE"/>
    <property type="match status" value="1"/>
</dbReference>
<sequence length="462" mass="51215">MQSITSDLEGDQPIEILLVGLGAVGVIYAYILEKSLKCRVTAVVRSLYPSISSNGISIRSKKFGQIDSWKPHRLKASVEEAADQKYRFIVCSFKCLPDVTTTPSILAPLMAPYTQNSNDVKYEIYSPTVVLLQNGIGIEQPLAEAFPSINIISCVVWTVVNLINPSQLDQSSSLVKNQAPTVVHGMIEKLVLGLYQGEGFAHTSGDEKSTPKSCNQFVEGILSDDLTPLVGELREQRIINGKKEVALLSSLLRAGGGETEVLNHIQPARWIKNFCNGTFSTMCALSRSPISLLVSPEILPHTLPVARQTMLEILSVARALGYRESGLSTQSVDDAIKLTIDTFQIKRKRHNLEKSPRKSSDKEENSNGNVYKEDNKEEEEDDDDDEKDASATASFKPSMLIDLENDRPMELEPIVGAVLDRARSMKIETPRLELIYLALKISQFTSLKAYAKRLEKHERGQH</sequence>
<evidence type="ECO:0000256" key="1">
    <source>
        <dbReference type="SAM" id="MobiDB-lite"/>
    </source>
</evidence>
<evidence type="ECO:0000313" key="5">
    <source>
        <dbReference type="EMBL" id="CAH7688463.1"/>
    </source>
</evidence>
<dbReference type="InterPro" id="IPR013328">
    <property type="entry name" value="6PGD_dom2"/>
</dbReference>
<protein>
    <submittedName>
        <fullName evidence="5">Ketopantoate reductase PanE/ApbA C terminal-domain-containing protein</fullName>
    </submittedName>
</protein>
<name>A0AAV0BP83_PHAPC</name>
<feature type="compositionally biased region" description="Basic and acidic residues" evidence="1">
    <location>
        <begin position="352"/>
        <end position="375"/>
    </location>
</feature>